<accession>U6GAM1</accession>
<gene>
    <name evidence="1" type="ORF">EPH_0042560</name>
</gene>
<evidence type="ECO:0000313" key="1">
    <source>
        <dbReference type="EMBL" id="CDI75639.1"/>
    </source>
</evidence>
<dbReference type="EMBL" id="HG691043">
    <property type="protein sequence ID" value="CDI75639.1"/>
    <property type="molecule type" value="Genomic_DNA"/>
</dbReference>
<name>U6GAM1_9EIME</name>
<organism evidence="1 2">
    <name type="scientific">Eimeria praecox</name>
    <dbReference type="NCBI Taxonomy" id="51316"/>
    <lineage>
        <taxon>Eukaryota</taxon>
        <taxon>Sar</taxon>
        <taxon>Alveolata</taxon>
        <taxon>Apicomplexa</taxon>
        <taxon>Conoidasida</taxon>
        <taxon>Coccidia</taxon>
        <taxon>Eucoccidiorida</taxon>
        <taxon>Eimeriorina</taxon>
        <taxon>Eimeriidae</taxon>
        <taxon>Eimeria</taxon>
    </lineage>
</organism>
<dbReference type="AlphaFoldDB" id="U6GAM1"/>
<keyword evidence="2" id="KW-1185">Reference proteome</keyword>
<dbReference type="VEuPathDB" id="ToxoDB:EPH_0042560"/>
<evidence type="ECO:0000313" key="2">
    <source>
        <dbReference type="Proteomes" id="UP000018201"/>
    </source>
</evidence>
<proteinExistence type="predicted"/>
<reference evidence="1" key="1">
    <citation type="submission" date="2013-10" db="EMBL/GenBank/DDBJ databases">
        <title>Genomic analysis of the causative agents of coccidiosis in chickens.</title>
        <authorList>
            <person name="Reid A.J."/>
            <person name="Blake D."/>
            <person name="Billington K."/>
            <person name="Browne H."/>
            <person name="Dunn M."/>
            <person name="Hung S."/>
            <person name="Kawahara F."/>
            <person name="Miranda-Saavedra D."/>
            <person name="Mourier T."/>
            <person name="Nagra H."/>
            <person name="Otto T.D."/>
            <person name="Rawlings N."/>
            <person name="Sanchez A."/>
            <person name="Sanders M."/>
            <person name="Subramaniam C."/>
            <person name="Tay Y."/>
            <person name="Dear P."/>
            <person name="Doerig C."/>
            <person name="Gruber A."/>
            <person name="Parkinson J."/>
            <person name="Shirley M."/>
            <person name="Wan K.L."/>
            <person name="Berriman M."/>
            <person name="Tomley F."/>
            <person name="Pain A."/>
        </authorList>
    </citation>
    <scope>NUCLEOTIDE SEQUENCE [LARGE SCALE GENOMIC DNA]</scope>
    <source>
        <strain evidence="1">Houghton</strain>
    </source>
</reference>
<dbReference type="Proteomes" id="UP000018201">
    <property type="component" value="Unassembled WGS sequence"/>
</dbReference>
<protein>
    <submittedName>
        <fullName evidence="1">Uncharacterized protein</fullName>
    </submittedName>
</protein>
<reference evidence="1" key="2">
    <citation type="submission" date="2013-10" db="EMBL/GenBank/DDBJ databases">
        <authorList>
            <person name="Aslett M."/>
        </authorList>
    </citation>
    <scope>NUCLEOTIDE SEQUENCE [LARGE SCALE GENOMIC DNA]</scope>
    <source>
        <strain evidence="1">Houghton</strain>
    </source>
</reference>
<sequence length="115" mass="12571">MAACRQRMQAVLPNDLSLAFVLMGEARGRLPSDDQGECRRGACEGRVEGKRWVPGWRSLGIVRGRLRQEARVWMSVGIYVNTRTVGYPATAKESAEEVHVRAELKASGGCRGGVA</sequence>